<protein>
    <submittedName>
        <fullName evidence="5">DNA binding domain-containing protein</fullName>
    </submittedName>
</protein>
<organism evidence="5 6">
    <name type="scientific">Candidatus Halobonum tyrrellensis G22</name>
    <dbReference type="NCBI Taxonomy" id="1324957"/>
    <lineage>
        <taxon>Archaea</taxon>
        <taxon>Methanobacteriati</taxon>
        <taxon>Methanobacteriota</taxon>
        <taxon>Stenosarchaea group</taxon>
        <taxon>Halobacteria</taxon>
        <taxon>Halobacteriales</taxon>
        <taxon>Haloferacaceae</taxon>
        <taxon>Candidatus Halobonum</taxon>
    </lineage>
</organism>
<evidence type="ECO:0000259" key="4">
    <source>
        <dbReference type="Pfam" id="PF15915"/>
    </source>
</evidence>
<feature type="domain" description="HTH bat-type" evidence="3">
    <location>
        <begin position="156"/>
        <end position="206"/>
    </location>
</feature>
<dbReference type="OrthoDB" id="156233at2157"/>
<dbReference type="PANTHER" id="PTHR34236:SF1">
    <property type="entry name" value="DIMETHYL SULFOXIDE REDUCTASE TRANSCRIPTIONAL ACTIVATOR"/>
    <property type="match status" value="1"/>
</dbReference>
<proteinExistence type="predicted"/>
<dbReference type="RefSeq" id="WP_023395937.1">
    <property type="nucleotide sequence ID" value="NZ_ASGZ01000068.1"/>
</dbReference>
<evidence type="ECO:0000259" key="3">
    <source>
        <dbReference type="Pfam" id="PF04967"/>
    </source>
</evidence>
<keyword evidence="1" id="KW-0805">Transcription regulation</keyword>
<dbReference type="PANTHER" id="PTHR34236">
    <property type="entry name" value="DIMETHYL SULFOXIDE REDUCTASE TRANSCRIPTIONAL ACTIVATOR"/>
    <property type="match status" value="1"/>
</dbReference>
<reference evidence="5 6" key="1">
    <citation type="journal article" date="2013" name="Genome Announc.">
        <title>Draft Genome Sequence of 'Candidatus Halobonum tyrrellensis' Strain G22, Isolated from the Hypersaline Waters of Lake Tyrrell, Australia.</title>
        <authorList>
            <person name="Ugalde J.A."/>
            <person name="Narasingarao P."/>
            <person name="Kuo S."/>
            <person name="Podell S."/>
            <person name="Allen E.E."/>
        </authorList>
    </citation>
    <scope>NUCLEOTIDE SEQUENCE [LARGE SCALE GENOMIC DNA]</scope>
    <source>
        <strain evidence="5 6">G22</strain>
    </source>
</reference>
<feature type="domain" description="Bacterioopsin transcriptional activator GAF and HTH associated" evidence="4">
    <location>
        <begin position="19"/>
        <end position="148"/>
    </location>
</feature>
<dbReference type="Pfam" id="PF04967">
    <property type="entry name" value="HTH_10"/>
    <property type="match status" value="1"/>
</dbReference>
<keyword evidence="6" id="KW-1185">Reference proteome</keyword>
<comment type="caution">
    <text evidence="5">The sequence shown here is derived from an EMBL/GenBank/DDBJ whole genome shotgun (WGS) entry which is preliminary data.</text>
</comment>
<dbReference type="AlphaFoldDB" id="V4HGL7"/>
<dbReference type="InterPro" id="IPR031803">
    <property type="entry name" value="BAT_GAF/HTH-assoc"/>
</dbReference>
<dbReference type="Pfam" id="PF15915">
    <property type="entry name" value="BAT"/>
    <property type="match status" value="1"/>
</dbReference>
<evidence type="ECO:0000256" key="1">
    <source>
        <dbReference type="ARBA" id="ARBA00023015"/>
    </source>
</evidence>
<dbReference type="Proteomes" id="UP000017840">
    <property type="component" value="Unassembled WGS sequence"/>
</dbReference>
<dbReference type="EMBL" id="ASGZ01000068">
    <property type="protein sequence ID" value="ESP86949.1"/>
    <property type="molecule type" value="Genomic_DNA"/>
</dbReference>
<accession>V4HGL7</accession>
<gene>
    <name evidence="5" type="ORF">K933_16852</name>
</gene>
<dbReference type="InterPro" id="IPR007050">
    <property type="entry name" value="HTH_bacterioopsin"/>
</dbReference>
<dbReference type="eggNOG" id="arCOG02272">
    <property type="taxonomic scope" value="Archaea"/>
</dbReference>
<evidence type="ECO:0000256" key="2">
    <source>
        <dbReference type="ARBA" id="ARBA00023163"/>
    </source>
</evidence>
<dbReference type="PATRIC" id="fig|1324957.4.peg.3423"/>
<evidence type="ECO:0000313" key="5">
    <source>
        <dbReference type="EMBL" id="ESP86949.1"/>
    </source>
</evidence>
<sequence>MATIVRGTVPANEFALAHSLETIPDLEFDIERIVDSGEDAVMPMLWVRGASADRIEEVFEDDSSVQNVMVLAEFDDESLLRMEWVDNIKLLLQMLTNSEATILDAIGRERRWQFRVFYPERKLFSKTHDFCDQHGLTFEVDSVRQMDGEPAGRYGLTTEQYEALVKATRRGYFSVPREITLEELAEEMGVSHQALSERIRRGTEALVDDTLFIGFADDD</sequence>
<evidence type="ECO:0000313" key="6">
    <source>
        <dbReference type="Proteomes" id="UP000017840"/>
    </source>
</evidence>
<name>V4HGL7_9EURY</name>
<keyword evidence="2" id="KW-0804">Transcription</keyword>